<evidence type="ECO:0000256" key="9">
    <source>
        <dbReference type="SAM" id="MobiDB-lite"/>
    </source>
</evidence>
<evidence type="ECO:0000256" key="5">
    <source>
        <dbReference type="ARBA" id="ARBA00023132"/>
    </source>
</evidence>
<keyword evidence="3" id="KW-0653">Protein transport</keyword>
<dbReference type="PANTHER" id="PTHR13003:SF2">
    <property type="entry name" value="NUCLEAR PORE COMPLEX PROTEIN NUP107"/>
    <property type="match status" value="1"/>
</dbReference>
<evidence type="ECO:0000256" key="2">
    <source>
        <dbReference type="ARBA" id="ARBA00022816"/>
    </source>
</evidence>
<dbReference type="Pfam" id="PF04121">
    <property type="entry name" value="Nup84_Nup100"/>
    <property type="match status" value="1"/>
</dbReference>
<dbReference type="PANTHER" id="PTHR13003">
    <property type="entry name" value="NUP107-RELATED"/>
    <property type="match status" value="1"/>
</dbReference>
<keyword evidence="11" id="KW-1185">Reference proteome</keyword>
<evidence type="ECO:0000256" key="8">
    <source>
        <dbReference type="SAM" id="Coils"/>
    </source>
</evidence>
<dbReference type="Gene3D" id="1.10.3450.20">
    <property type="match status" value="1"/>
</dbReference>
<keyword evidence="2" id="KW-0509">mRNA transport</keyword>
<dbReference type="GO" id="GO:0000973">
    <property type="term" value="P:post-transcriptional tethering of RNA polymerase II gene DNA at nuclear periphery"/>
    <property type="evidence" value="ECO:0007669"/>
    <property type="project" value="TreeGrafter"/>
</dbReference>
<evidence type="ECO:0000313" key="11">
    <source>
        <dbReference type="Proteomes" id="UP000799441"/>
    </source>
</evidence>
<evidence type="ECO:0000256" key="4">
    <source>
        <dbReference type="ARBA" id="ARBA00023010"/>
    </source>
</evidence>
<feature type="compositionally biased region" description="Polar residues" evidence="9">
    <location>
        <begin position="88"/>
        <end position="106"/>
    </location>
</feature>
<evidence type="ECO:0000256" key="3">
    <source>
        <dbReference type="ARBA" id="ARBA00022927"/>
    </source>
</evidence>
<dbReference type="OrthoDB" id="3098at2759"/>
<keyword evidence="8" id="KW-0175">Coiled coil</keyword>
<evidence type="ECO:0000256" key="6">
    <source>
        <dbReference type="ARBA" id="ARBA00023242"/>
    </source>
</evidence>
<reference evidence="10" key="1">
    <citation type="journal article" date="2020" name="Stud. Mycol.">
        <title>101 Dothideomycetes genomes: a test case for predicting lifestyles and emergence of pathogens.</title>
        <authorList>
            <person name="Haridas S."/>
            <person name="Albert R."/>
            <person name="Binder M."/>
            <person name="Bloem J."/>
            <person name="Labutti K."/>
            <person name="Salamov A."/>
            <person name="Andreopoulos B."/>
            <person name="Baker S."/>
            <person name="Barry K."/>
            <person name="Bills G."/>
            <person name="Bluhm B."/>
            <person name="Cannon C."/>
            <person name="Castanera R."/>
            <person name="Culley D."/>
            <person name="Daum C."/>
            <person name="Ezra D."/>
            <person name="Gonzalez J."/>
            <person name="Henrissat B."/>
            <person name="Kuo A."/>
            <person name="Liang C."/>
            <person name="Lipzen A."/>
            <person name="Lutzoni F."/>
            <person name="Magnuson J."/>
            <person name="Mondo S."/>
            <person name="Nolan M."/>
            <person name="Ohm R."/>
            <person name="Pangilinan J."/>
            <person name="Park H.-J."/>
            <person name="Ramirez L."/>
            <person name="Alfaro M."/>
            <person name="Sun H."/>
            <person name="Tritt A."/>
            <person name="Yoshinaga Y."/>
            <person name="Zwiers L.-H."/>
            <person name="Turgeon B."/>
            <person name="Goodwin S."/>
            <person name="Spatafora J."/>
            <person name="Crous P."/>
            <person name="Grigoriev I."/>
        </authorList>
    </citation>
    <scope>NUCLEOTIDE SEQUENCE</scope>
    <source>
        <strain evidence="10">CBS 116435</strain>
    </source>
</reference>
<comment type="similarity">
    <text evidence="7">Belongs to the nucleoporin Nup84/Nup107 family.</text>
</comment>
<keyword evidence="4 7" id="KW-0811">Translocation</keyword>
<comment type="subunit">
    <text evidence="7">Part of the nuclear pore complex (NPC).</text>
</comment>
<dbReference type="Gene3D" id="1.20.190.50">
    <property type="match status" value="1"/>
</dbReference>
<dbReference type="GO" id="GO:0017056">
    <property type="term" value="F:structural constituent of nuclear pore"/>
    <property type="evidence" value="ECO:0007669"/>
    <property type="project" value="UniProtKB-UniRule"/>
</dbReference>
<comment type="function">
    <text evidence="7">Functions as a component of the nuclear pore complex (NPC).</text>
</comment>
<comment type="subcellular location">
    <subcellularLocation>
        <location evidence="7">Nucleus</location>
        <location evidence="7">Nuclear pore complex</location>
    </subcellularLocation>
    <subcellularLocation>
        <location evidence="7">Nucleus membrane</location>
    </subcellularLocation>
</comment>
<dbReference type="GO" id="GO:0006406">
    <property type="term" value="P:mRNA export from nucleus"/>
    <property type="evidence" value="ECO:0007669"/>
    <property type="project" value="TreeGrafter"/>
</dbReference>
<keyword evidence="1 7" id="KW-0813">Transport</keyword>
<dbReference type="GO" id="GO:0006606">
    <property type="term" value="P:protein import into nucleus"/>
    <property type="evidence" value="ECO:0007669"/>
    <property type="project" value="TreeGrafter"/>
</dbReference>
<protein>
    <recommendedName>
        <fullName evidence="7">Nuclear pore complex protein</fullName>
    </recommendedName>
</protein>
<evidence type="ECO:0000256" key="1">
    <source>
        <dbReference type="ARBA" id="ARBA00022448"/>
    </source>
</evidence>
<sequence>MSIEGPSEIAKPFRGFGDRVNTEAEAFAEAFDKYVSDLPTRNKFKAAKELVNEFKEIAEEAVAELKKHNEREVRAQLRREWGDHMQLSMSNSPSHSLGNSLATSTAARKGEQVKELRAMQEEVDTWELLSLILDIHYNPDKEELQRDKEDEVARMGPLHHYVPEHEVWERFLLEDDVAKERSLIKTWLEQTADHQESDLESILEELESKSGSRGGLSSKGWMHTREALKAARRGLGWFGPVLDEAPRIDRTDTSELLVASLDPDATARQLRTLEKPDQYFERAMWITCWEMLRRGMSWEEISAWFEQRNEGWRAVSIGKASSPADVLSNAAWRRMCYIASLSGCSNEYEAAVYGLLGGNAQAVQKIGRSVDDHLYAYYSAVLLRQFDSYLSTHRPDRFSQVLSKHTHIDEVANDPEYAQRQITNLILQLRQRPETKGDAARPLKIIQSYLLANEADSLIHTLGIAIADLDTREGTAGVENMIIRRFQNPEQTVDSPEADIALSPQSLRIAVHLCLILREMRPDPIDSDDLDFEENVVVAYIQRLREAGEIDIVPLYASRLQHARYIITLGKFLSDIRNPKDQGTMLRLLQEVYHLDVVSILEHHIQHIFDPSLRKGDEHERPLHIVEPSKEAFHPGQRITDSFLPDAMDGDDVAVIQGLNWFQILRGHWKPTFKALTLALQQCLVTGRFRCAQEIIAEYPYETVSTRKSYEVIGMSINMMEYSGSMPGDEEEALQWQLMRRQSATYYELEKLILAIESLQHPWRIEEKKYTSTPVKPAKTPPTVKNAFTGVKEAMGPILGGILLNPEDEAQAKTLRLIRTQYIPELLLGYNAALHSAGNLISRDFSLESMDLAVAIADDSTGFAEAFKWAGRLRELMQQFASTSRNMLVLKATGKAWKSKKDRVGKELGIWDIAGTGDGHEDGLGALEAA</sequence>
<dbReference type="GO" id="GO:0031080">
    <property type="term" value="C:nuclear pore outer ring"/>
    <property type="evidence" value="ECO:0007669"/>
    <property type="project" value="TreeGrafter"/>
</dbReference>
<dbReference type="Proteomes" id="UP000799441">
    <property type="component" value="Unassembled WGS sequence"/>
</dbReference>
<dbReference type="InterPro" id="IPR007252">
    <property type="entry name" value="Nup84/Nup107"/>
</dbReference>
<dbReference type="EMBL" id="MU003781">
    <property type="protein sequence ID" value="KAF2722661.1"/>
    <property type="molecule type" value="Genomic_DNA"/>
</dbReference>
<name>A0A9P4QCY3_9PEZI</name>
<dbReference type="AlphaFoldDB" id="A0A9P4QCY3"/>
<accession>A0A9P4QCY3</accession>
<dbReference type="GO" id="GO:0031965">
    <property type="term" value="C:nuclear membrane"/>
    <property type="evidence" value="ECO:0007669"/>
    <property type="project" value="UniProtKB-SubCell"/>
</dbReference>
<gene>
    <name evidence="10" type="ORF">K431DRAFT_221794</name>
</gene>
<keyword evidence="7" id="KW-0472">Membrane</keyword>
<feature type="coiled-coil region" evidence="8">
    <location>
        <begin position="51"/>
        <end position="78"/>
    </location>
</feature>
<keyword evidence="5 7" id="KW-0906">Nuclear pore complex</keyword>
<evidence type="ECO:0000256" key="7">
    <source>
        <dbReference type="RuleBase" id="RU365072"/>
    </source>
</evidence>
<organism evidence="10 11">
    <name type="scientific">Polychaeton citri CBS 116435</name>
    <dbReference type="NCBI Taxonomy" id="1314669"/>
    <lineage>
        <taxon>Eukaryota</taxon>
        <taxon>Fungi</taxon>
        <taxon>Dikarya</taxon>
        <taxon>Ascomycota</taxon>
        <taxon>Pezizomycotina</taxon>
        <taxon>Dothideomycetes</taxon>
        <taxon>Dothideomycetidae</taxon>
        <taxon>Capnodiales</taxon>
        <taxon>Capnodiaceae</taxon>
        <taxon>Polychaeton</taxon>
    </lineage>
</organism>
<proteinExistence type="inferred from homology"/>
<evidence type="ECO:0000313" key="10">
    <source>
        <dbReference type="EMBL" id="KAF2722661.1"/>
    </source>
</evidence>
<keyword evidence="6 7" id="KW-0539">Nucleus</keyword>
<feature type="region of interest" description="Disordered" evidence="9">
    <location>
        <begin position="88"/>
        <end position="109"/>
    </location>
</feature>
<comment type="caution">
    <text evidence="10">The sequence shown here is derived from an EMBL/GenBank/DDBJ whole genome shotgun (WGS) entry which is preliminary data.</text>
</comment>